<accession>A0AA85KCN2</accession>
<dbReference type="InterPro" id="IPR023696">
    <property type="entry name" value="Ureohydrolase_dom_sf"/>
</dbReference>
<evidence type="ECO:0000256" key="1">
    <source>
        <dbReference type="SAM" id="MobiDB-lite"/>
    </source>
</evidence>
<dbReference type="Gene3D" id="3.40.800.20">
    <property type="entry name" value="Histone deacetylase domain"/>
    <property type="match status" value="1"/>
</dbReference>
<feature type="region of interest" description="Disordered" evidence="1">
    <location>
        <begin position="563"/>
        <end position="582"/>
    </location>
</feature>
<dbReference type="PANTHER" id="PTHR10625">
    <property type="entry name" value="HISTONE DEACETYLASE HDAC1-RELATED"/>
    <property type="match status" value="1"/>
</dbReference>
<feature type="region of interest" description="Disordered" evidence="1">
    <location>
        <begin position="589"/>
        <end position="620"/>
    </location>
</feature>
<organism evidence="3 4">
    <name type="scientific">Trichobilharzia regenti</name>
    <name type="common">Nasal bird schistosome</name>
    <dbReference type="NCBI Taxonomy" id="157069"/>
    <lineage>
        <taxon>Eukaryota</taxon>
        <taxon>Metazoa</taxon>
        <taxon>Spiralia</taxon>
        <taxon>Lophotrochozoa</taxon>
        <taxon>Platyhelminthes</taxon>
        <taxon>Trematoda</taxon>
        <taxon>Digenea</taxon>
        <taxon>Strigeidida</taxon>
        <taxon>Schistosomatoidea</taxon>
        <taxon>Schistosomatidae</taxon>
        <taxon>Trichobilharzia</taxon>
    </lineage>
</organism>
<feature type="region of interest" description="Disordered" evidence="1">
    <location>
        <begin position="810"/>
        <end position="833"/>
    </location>
</feature>
<proteinExistence type="predicted"/>
<reference evidence="3" key="1">
    <citation type="submission" date="2022-06" db="EMBL/GenBank/DDBJ databases">
        <authorList>
            <person name="Berger JAMES D."/>
            <person name="Berger JAMES D."/>
        </authorList>
    </citation>
    <scope>NUCLEOTIDE SEQUENCE [LARGE SCALE GENOMIC DNA]</scope>
</reference>
<dbReference type="GO" id="GO:0004407">
    <property type="term" value="F:histone deacetylase activity"/>
    <property type="evidence" value="ECO:0007669"/>
    <property type="project" value="TreeGrafter"/>
</dbReference>
<evidence type="ECO:0000313" key="3">
    <source>
        <dbReference type="Proteomes" id="UP000050795"/>
    </source>
</evidence>
<feature type="domain" description="Histone deacetylase" evidence="2">
    <location>
        <begin position="97"/>
        <end position="231"/>
    </location>
</feature>
<dbReference type="AlphaFoldDB" id="A0AA85KCN2"/>
<dbReference type="InterPro" id="IPR000286">
    <property type="entry name" value="HDACs"/>
</dbReference>
<feature type="compositionally biased region" description="Basic residues" evidence="1">
    <location>
        <begin position="589"/>
        <end position="601"/>
    </location>
</feature>
<dbReference type="Pfam" id="PF00850">
    <property type="entry name" value="Hist_deacetyl"/>
    <property type="match status" value="2"/>
</dbReference>
<dbReference type="GO" id="GO:0040029">
    <property type="term" value="P:epigenetic regulation of gene expression"/>
    <property type="evidence" value="ECO:0007669"/>
    <property type="project" value="TreeGrafter"/>
</dbReference>
<sequence>MTYSPRRNSPSSKTKLHVTKKKNKKNQQMKIKKKPETLTSVDRKRYHETIDETTETSEQESTTSESPDLLTSTSQSTGLVYDERMLKHKHEWFIEEQESPRRIQQAFQRCLEEDLVSRCVRVPAHSSSDNDLALVHDKGYIKKVKESAKMTKRELYSLSGQYDGVFFNHSTWLCAKLAAGSVKRLTHLVYTGRLANGLALVRPPGHHAMQSEACGYCIFNNIAIAAASLLQPRQMNPSSSSSALPGSISQSKGSSNNELLSAQRILIVDWDIHHGQGTQYTFYDDNRVLFISIHRYEKGNFWPNLREANYDFIGEGLGKGYNINIPLEDIGMTDSDYLAIFHQIILPIATEFNPQLILISCGFDAAIGCPEGRMWLSPMVFGHFVHELKSLAGGKVVIVLEGGYFVDSLAEGTVHVLKALLGDPLSPLQLIRPPCSSVKRTIKSCIVALRDHWKSIGTADISQIIPRPSLKHLPNISWSLMKNIAWPETNPQLPRVLTNHIQQLLSKHFPAPLSILNKHGQGGDPQLTLILMPTSPSSLSMPSLLLHRASSSVSLSMSSSLTTLSTTSTSSSSTTSTLPVRHKSIGVKRLPHHQHHKRQRQQKQQQQQKEQDNQENRSSITESLLKKLHGKVHIHFYNDHDTSAVDYICPGEEFNPIRKSQLIEPASSSSQHLSSRKDVKQLNNDADDNFVSGVKSRHRLKRIHEKSTQRVKGISTEVKCNCSFYPMTSKGRIVEDAAESIEKIIKEPFLNLQTAFTQALISVFMGEFHRLYISVKSLNLLQFINAITDIPLHFLSNYRERIFRPRYFQMNNSKTNNNSNSKSGINNDNNNNNSDRTVAYINSFKQLKNESMFNIPIVKDESLKQLANVYSPSSSSSPASMDSLPLSTASASRSSKSVSTPSKFKGKSRFPDRHSLEKIIGYKLIKSEDFFIKPCRVLVLDLAGNKEFNDKKIKEINTSLSGVTSQNIQCE</sequence>
<evidence type="ECO:0000313" key="4">
    <source>
        <dbReference type="WBParaSite" id="TREG1_77580.1"/>
    </source>
</evidence>
<feature type="region of interest" description="Disordered" evidence="1">
    <location>
        <begin position="1"/>
        <end position="74"/>
    </location>
</feature>
<feature type="domain" description="Histone deacetylase" evidence="2">
    <location>
        <begin position="262"/>
        <end position="420"/>
    </location>
</feature>
<feature type="compositionally biased region" description="Low complexity" evidence="1">
    <location>
        <begin position="563"/>
        <end position="578"/>
    </location>
</feature>
<feature type="compositionally biased region" description="Basic and acidic residues" evidence="1">
    <location>
        <begin position="41"/>
        <end position="50"/>
    </location>
</feature>
<evidence type="ECO:0000259" key="2">
    <source>
        <dbReference type="Pfam" id="PF00850"/>
    </source>
</evidence>
<feature type="region of interest" description="Disordered" evidence="1">
    <location>
        <begin position="872"/>
        <end position="909"/>
    </location>
</feature>
<reference evidence="4" key="2">
    <citation type="submission" date="2023-11" db="UniProtKB">
        <authorList>
            <consortium name="WormBaseParasite"/>
        </authorList>
    </citation>
    <scope>IDENTIFICATION</scope>
</reference>
<feature type="compositionally biased region" description="Polar residues" evidence="1">
    <location>
        <begin position="1"/>
        <end position="12"/>
    </location>
</feature>
<feature type="compositionally biased region" description="Low complexity" evidence="1">
    <location>
        <begin position="872"/>
        <end position="903"/>
    </location>
</feature>
<protein>
    <recommendedName>
        <fullName evidence="2">Histone deacetylase domain-containing protein</fullName>
    </recommendedName>
</protein>
<dbReference type="Proteomes" id="UP000050795">
    <property type="component" value="Unassembled WGS sequence"/>
</dbReference>
<dbReference type="WBParaSite" id="TREG1_77580.1">
    <property type="protein sequence ID" value="TREG1_77580.1"/>
    <property type="gene ID" value="TREG1_77580"/>
</dbReference>
<dbReference type="PANTHER" id="PTHR10625:SF38">
    <property type="entry name" value="HISTONE DEACETYLASE 6, ISOFORM G"/>
    <property type="match status" value="1"/>
</dbReference>
<name>A0AA85KCN2_TRIRE</name>
<dbReference type="SUPFAM" id="SSF52768">
    <property type="entry name" value="Arginase/deacetylase"/>
    <property type="match status" value="1"/>
</dbReference>
<dbReference type="PRINTS" id="PR01270">
    <property type="entry name" value="HDASUPER"/>
</dbReference>
<dbReference type="InterPro" id="IPR023801">
    <property type="entry name" value="His_deacetylse_dom"/>
</dbReference>
<dbReference type="GO" id="GO:0000118">
    <property type="term" value="C:histone deacetylase complex"/>
    <property type="evidence" value="ECO:0007669"/>
    <property type="project" value="TreeGrafter"/>
</dbReference>
<dbReference type="InterPro" id="IPR037138">
    <property type="entry name" value="His_deacetylse_dom_sf"/>
</dbReference>
<feature type="compositionally biased region" description="Low complexity" evidence="1">
    <location>
        <begin position="811"/>
        <end position="833"/>
    </location>
</feature>
<keyword evidence="3" id="KW-1185">Reference proteome</keyword>
<feature type="compositionally biased region" description="Basic residues" evidence="1">
    <location>
        <begin position="14"/>
        <end position="33"/>
    </location>
</feature>